<reference evidence="1 2" key="1">
    <citation type="submission" date="2017-01" db="EMBL/GenBank/DDBJ databases">
        <authorList>
            <person name="Varghese N."/>
            <person name="Submissions S."/>
        </authorList>
    </citation>
    <scope>NUCLEOTIDE SEQUENCE [LARGE SCALE GENOMIC DNA]</scope>
    <source>
        <strain evidence="1 2">DSM 2061</strain>
    </source>
</reference>
<accession>A0ABY1KN08</accession>
<protein>
    <submittedName>
        <fullName evidence="1">Uncharacterized protein</fullName>
    </submittedName>
</protein>
<comment type="caution">
    <text evidence="1">The sequence shown here is derived from an EMBL/GenBank/DDBJ whole genome shotgun (WGS) entry which is preliminary data.</text>
</comment>
<gene>
    <name evidence="1" type="ORF">SAMN05421766_102507</name>
</gene>
<organism evidence="1 2">
    <name type="scientific">Zobellia uliginosa</name>
    <dbReference type="NCBI Taxonomy" id="143224"/>
    <lineage>
        <taxon>Bacteria</taxon>
        <taxon>Pseudomonadati</taxon>
        <taxon>Bacteroidota</taxon>
        <taxon>Flavobacteriia</taxon>
        <taxon>Flavobacteriales</taxon>
        <taxon>Flavobacteriaceae</taxon>
        <taxon>Zobellia</taxon>
    </lineage>
</organism>
<proteinExistence type="predicted"/>
<evidence type="ECO:0000313" key="2">
    <source>
        <dbReference type="Proteomes" id="UP000185728"/>
    </source>
</evidence>
<dbReference type="Proteomes" id="UP000185728">
    <property type="component" value="Unassembled WGS sequence"/>
</dbReference>
<keyword evidence="2" id="KW-1185">Reference proteome</keyword>
<name>A0ABY1KN08_9FLAO</name>
<sequence length="56" mass="6757">MLIKNVFHRFFIPFNVQSGLKIRITLDEKHNLYNLLTHFIDFFCSFVDNKNVLIQN</sequence>
<dbReference type="EMBL" id="FTOB01000002">
    <property type="protein sequence ID" value="SIS51426.1"/>
    <property type="molecule type" value="Genomic_DNA"/>
</dbReference>
<evidence type="ECO:0000313" key="1">
    <source>
        <dbReference type="EMBL" id="SIS51426.1"/>
    </source>
</evidence>